<protein>
    <submittedName>
        <fullName evidence="6">Uncharacterized protein LOC108682994 isoform X1</fullName>
    </submittedName>
</protein>
<name>A0A979FJT5_HYAAZ</name>
<keyword evidence="5" id="KW-1185">Reference proteome</keyword>
<feature type="region of interest" description="Disordered" evidence="3">
    <location>
        <begin position="398"/>
        <end position="430"/>
    </location>
</feature>
<feature type="domain" description="K Homology" evidence="4">
    <location>
        <begin position="37"/>
        <end position="107"/>
    </location>
</feature>
<dbReference type="Pfam" id="PF00567">
    <property type="entry name" value="TUDOR"/>
    <property type="match status" value="1"/>
</dbReference>
<dbReference type="GO" id="GO:0005739">
    <property type="term" value="C:mitochondrion"/>
    <property type="evidence" value="ECO:0007669"/>
    <property type="project" value="UniProtKB-ARBA"/>
</dbReference>
<dbReference type="PROSITE" id="PS50084">
    <property type="entry name" value="KH_TYPE_1"/>
    <property type="match status" value="2"/>
</dbReference>
<dbReference type="SUPFAM" id="SSF63748">
    <property type="entry name" value="Tudor/PWWP/MBT"/>
    <property type="match status" value="2"/>
</dbReference>
<keyword evidence="2" id="KW-0694">RNA-binding</keyword>
<dbReference type="PANTHER" id="PTHR10288">
    <property type="entry name" value="KH DOMAIN CONTAINING RNA BINDING PROTEIN"/>
    <property type="match status" value="1"/>
</dbReference>
<proteinExistence type="predicted"/>
<dbReference type="SMART" id="SM00322">
    <property type="entry name" value="KH"/>
    <property type="match status" value="2"/>
</dbReference>
<gene>
    <name evidence="6" type="primary">LOC108682994</name>
</gene>
<dbReference type="GO" id="GO:0010468">
    <property type="term" value="P:regulation of gene expression"/>
    <property type="evidence" value="ECO:0007669"/>
    <property type="project" value="UniProtKB-ARBA"/>
</dbReference>
<reference evidence="6" key="1">
    <citation type="submission" date="2025-08" db="UniProtKB">
        <authorList>
            <consortium name="RefSeq"/>
        </authorList>
    </citation>
    <scope>IDENTIFICATION</scope>
    <source>
        <tissue evidence="6">Whole organism</tissue>
    </source>
</reference>
<evidence type="ECO:0000256" key="1">
    <source>
        <dbReference type="ARBA" id="ARBA00022737"/>
    </source>
</evidence>
<evidence type="ECO:0000313" key="5">
    <source>
        <dbReference type="Proteomes" id="UP000694843"/>
    </source>
</evidence>
<dbReference type="InterPro" id="IPR002999">
    <property type="entry name" value="Tudor"/>
</dbReference>
<dbReference type="Gene3D" id="2.30.30.140">
    <property type="match status" value="1"/>
</dbReference>
<evidence type="ECO:0000259" key="4">
    <source>
        <dbReference type="SMART" id="SM00322"/>
    </source>
</evidence>
<organism evidence="5 6">
    <name type="scientific">Hyalella azteca</name>
    <name type="common">Amphipod</name>
    <dbReference type="NCBI Taxonomy" id="294128"/>
    <lineage>
        <taxon>Eukaryota</taxon>
        <taxon>Metazoa</taxon>
        <taxon>Ecdysozoa</taxon>
        <taxon>Arthropoda</taxon>
        <taxon>Crustacea</taxon>
        <taxon>Multicrustacea</taxon>
        <taxon>Malacostraca</taxon>
        <taxon>Eumalacostraca</taxon>
        <taxon>Peracarida</taxon>
        <taxon>Amphipoda</taxon>
        <taxon>Senticaudata</taxon>
        <taxon>Talitrida</taxon>
        <taxon>Talitroidea</taxon>
        <taxon>Hyalellidae</taxon>
        <taxon>Hyalella</taxon>
    </lineage>
</organism>
<dbReference type="SUPFAM" id="SSF54791">
    <property type="entry name" value="Eukaryotic type KH-domain (KH-domain type I)"/>
    <property type="match status" value="2"/>
</dbReference>
<feature type="compositionally biased region" description="Polar residues" evidence="3">
    <location>
        <begin position="400"/>
        <end position="413"/>
    </location>
</feature>
<keyword evidence="1" id="KW-0677">Repeat</keyword>
<dbReference type="InterPro" id="IPR036612">
    <property type="entry name" value="KH_dom_type_1_sf"/>
</dbReference>
<dbReference type="GeneID" id="108682994"/>
<dbReference type="InterPro" id="IPR004087">
    <property type="entry name" value="KH_dom"/>
</dbReference>
<dbReference type="Pfam" id="PF00013">
    <property type="entry name" value="KH_1"/>
    <property type="match status" value="2"/>
</dbReference>
<dbReference type="AlphaFoldDB" id="A0A979FJT5"/>
<dbReference type="Gene3D" id="3.30.1370.10">
    <property type="entry name" value="K Homology domain, type 1"/>
    <property type="match status" value="2"/>
</dbReference>
<dbReference type="CDD" id="cd00105">
    <property type="entry name" value="KH-I"/>
    <property type="match status" value="2"/>
</dbReference>
<dbReference type="Proteomes" id="UP000694843">
    <property type="component" value="Unplaced"/>
</dbReference>
<evidence type="ECO:0000256" key="3">
    <source>
        <dbReference type="SAM" id="MobiDB-lite"/>
    </source>
</evidence>
<sequence length="772" mass="85429">MLSFLYGLSNNAKLSTMAVLAGVSCSLYLLLKKWDSDWCCVTIEVPKEAAGRVIGRKGANIKIIEAKSQTSIQLKHTKTAVGKCQCTIRGSLDAVSFARSLLEHTIESASCNSIVQNMIVPSAVVGGILGTKGQNIKELIQHTGVHIKVEPKSSDPAQISREISIRGSKEGVAACVNVITDKVKHLLQRELTTTKNNRSKSTANKCVPSSRPDALQYSASEVRVCATASPITLYLQYVGNKSAELDDMIVAMSSYYSDPDTQTSMALTRACVGDMVAVRCSQDLWYRAQVLRAGERYLDKVASLVPAFNLTESKYYKVEAEISASSQNKVHCENSCENLHENQLVSHVPLNHHNDHNGADAVSEEISEENLFVMPPVHVSTCTANSISSKISFENKKALTRSTVPSQPSSQIPAENGNLPDIPGPNSVHKENSSGKPCLYLVFLVDYGDFLSRSLNDMCELRTDFLRLSHQAFKVQLADVAPIPSERAAAEFALSQLSQTSFPDVVTAKVVGYRHKNVQSLSNGHVNGSVTSKTNSVLPHKDPSLNEGCREQLQYTLEQLKPVLTKHGVPDAQNLLPCEVLDFVANDGLDYLQQTENAIVLMESELYYFEKLLNNYKIHSKNLTTNNGNDENCVSETSQNEIEEDNKILKILWKDITEAGSSANRWNNLDQFIWSDVRSMLQEEAILSNDTKLTEAETLKLKSDISSREKSLNELRWQDFLLRSVERLAFGMTNDNERYDEPVPLVRLCYKTGQKELDVASALLRKGKLRAC</sequence>
<evidence type="ECO:0000313" key="6">
    <source>
        <dbReference type="RefSeq" id="XP_047737263.1"/>
    </source>
</evidence>
<dbReference type="InterPro" id="IPR035437">
    <property type="entry name" value="SNase_OB-fold_sf"/>
</dbReference>
<dbReference type="GO" id="GO:0003723">
    <property type="term" value="F:RNA binding"/>
    <property type="evidence" value="ECO:0007669"/>
    <property type="project" value="UniProtKB-UniRule"/>
</dbReference>
<evidence type="ECO:0000256" key="2">
    <source>
        <dbReference type="PROSITE-ProRule" id="PRU00117"/>
    </source>
</evidence>
<feature type="domain" description="K Homology" evidence="4">
    <location>
        <begin position="112"/>
        <end position="184"/>
    </location>
</feature>
<dbReference type="RefSeq" id="XP_047737263.1">
    <property type="nucleotide sequence ID" value="XM_047881307.1"/>
</dbReference>
<dbReference type="InterPro" id="IPR004088">
    <property type="entry name" value="KH_dom_type_1"/>
</dbReference>
<dbReference type="Gene3D" id="2.40.50.90">
    <property type="match status" value="1"/>
</dbReference>
<accession>A0A979FJT5</accession>